<dbReference type="EMBL" id="JABELV010000087">
    <property type="protein sequence ID" value="KAG7531577.1"/>
    <property type="molecule type" value="Genomic_DNA"/>
</dbReference>
<comment type="caution">
    <text evidence="8">The sequence shown here is derived from an EMBL/GenBank/DDBJ whole genome shotgun (WGS) entry which is preliminary data.</text>
</comment>
<comment type="subcellular location">
    <subcellularLocation>
        <location evidence="1">Nucleus</location>
    </subcellularLocation>
</comment>
<keyword evidence="2" id="KW-0805">Transcription regulation</keyword>
<feature type="region of interest" description="Disordered" evidence="6">
    <location>
        <begin position="1"/>
        <end position="41"/>
    </location>
</feature>
<dbReference type="PANTHER" id="PTHR31845:SF17">
    <property type="entry name" value="ZN(II)2CYS6 TRANSCRIPTION FACTOR (EUROFUNG)"/>
    <property type="match status" value="1"/>
</dbReference>
<evidence type="ECO:0000256" key="5">
    <source>
        <dbReference type="ARBA" id="ARBA00023242"/>
    </source>
</evidence>
<gene>
    <name evidence="8" type="ORF">FFLO_04236</name>
</gene>
<accession>A0A8K0JL98</accession>
<feature type="domain" description="Zn(2)-C6 fungal-type" evidence="7">
    <location>
        <begin position="42"/>
        <end position="73"/>
    </location>
</feature>
<organism evidence="8 9">
    <name type="scientific">Filobasidium floriforme</name>
    <dbReference type="NCBI Taxonomy" id="5210"/>
    <lineage>
        <taxon>Eukaryota</taxon>
        <taxon>Fungi</taxon>
        <taxon>Dikarya</taxon>
        <taxon>Basidiomycota</taxon>
        <taxon>Agaricomycotina</taxon>
        <taxon>Tremellomycetes</taxon>
        <taxon>Filobasidiales</taxon>
        <taxon>Filobasidiaceae</taxon>
        <taxon>Filobasidium</taxon>
    </lineage>
</organism>
<dbReference type="Gene3D" id="4.10.240.10">
    <property type="entry name" value="Zn(2)-C6 fungal-type DNA-binding domain"/>
    <property type="match status" value="1"/>
</dbReference>
<proteinExistence type="predicted"/>
<evidence type="ECO:0000256" key="4">
    <source>
        <dbReference type="ARBA" id="ARBA00023163"/>
    </source>
</evidence>
<dbReference type="InterPro" id="IPR036864">
    <property type="entry name" value="Zn2-C6_fun-type_DNA-bd_sf"/>
</dbReference>
<keyword evidence="4" id="KW-0804">Transcription</keyword>
<dbReference type="Proteomes" id="UP000812966">
    <property type="component" value="Unassembled WGS sequence"/>
</dbReference>
<evidence type="ECO:0000256" key="6">
    <source>
        <dbReference type="SAM" id="MobiDB-lite"/>
    </source>
</evidence>
<dbReference type="AlphaFoldDB" id="A0A8K0JL98"/>
<keyword evidence="3" id="KW-0238">DNA-binding</keyword>
<dbReference type="SMART" id="SM00066">
    <property type="entry name" value="GAL4"/>
    <property type="match status" value="1"/>
</dbReference>
<evidence type="ECO:0000313" key="8">
    <source>
        <dbReference type="EMBL" id="KAG7531577.1"/>
    </source>
</evidence>
<feature type="region of interest" description="Disordered" evidence="6">
    <location>
        <begin position="199"/>
        <end position="219"/>
    </location>
</feature>
<keyword evidence="5" id="KW-0539">Nucleus</keyword>
<dbReference type="CDD" id="cd00067">
    <property type="entry name" value="GAL4"/>
    <property type="match status" value="1"/>
</dbReference>
<feature type="compositionally biased region" description="Low complexity" evidence="6">
    <location>
        <begin position="13"/>
        <end position="32"/>
    </location>
</feature>
<dbReference type="GO" id="GO:0008270">
    <property type="term" value="F:zinc ion binding"/>
    <property type="evidence" value="ECO:0007669"/>
    <property type="project" value="InterPro"/>
</dbReference>
<dbReference type="PANTHER" id="PTHR31845">
    <property type="entry name" value="FINGER DOMAIN PROTEIN, PUTATIVE-RELATED"/>
    <property type="match status" value="1"/>
</dbReference>
<evidence type="ECO:0000256" key="2">
    <source>
        <dbReference type="ARBA" id="ARBA00023015"/>
    </source>
</evidence>
<evidence type="ECO:0000259" key="7">
    <source>
        <dbReference type="PROSITE" id="PS50048"/>
    </source>
</evidence>
<dbReference type="InterPro" id="IPR051089">
    <property type="entry name" value="prtT"/>
</dbReference>
<dbReference type="InterPro" id="IPR001138">
    <property type="entry name" value="Zn2Cys6_DnaBD"/>
</dbReference>
<keyword evidence="9" id="KW-1185">Reference proteome</keyword>
<dbReference type="Pfam" id="PF00172">
    <property type="entry name" value="Zn_clus"/>
    <property type="match status" value="1"/>
</dbReference>
<dbReference type="PROSITE" id="PS50048">
    <property type="entry name" value="ZN2_CY6_FUNGAL_2"/>
    <property type="match status" value="1"/>
</dbReference>
<reference evidence="8" key="1">
    <citation type="submission" date="2020-04" db="EMBL/GenBank/DDBJ databases">
        <title>Analysis of mating type loci in Filobasidium floriforme.</title>
        <authorList>
            <person name="Nowrousian M."/>
        </authorList>
    </citation>
    <scope>NUCLEOTIDE SEQUENCE</scope>
    <source>
        <strain evidence="8">CBS 6242</strain>
    </source>
</reference>
<dbReference type="GO" id="GO:0005634">
    <property type="term" value="C:nucleus"/>
    <property type="evidence" value="ECO:0007669"/>
    <property type="project" value="UniProtKB-SubCell"/>
</dbReference>
<sequence>MSTTGVVGDESKQSSSASQSRTRSPSSPAPSSRNKKSRTTTACLPCQKRKSRCDFVTRAGCHRCRQLKVACELTVSESEEREVLEKISGMAQGHAAGPSGGAVPGLLAGTSRVHAGTYAQDLGWNNGFTRHPDAYISYDSNKHAGPSSTLVPPSHIAPPLPGFQHRSSVSTGPSSADDPLVEITNRMSRMESMLSSLVSSSKTSPPATIPSPQSIPALSDPHLEVERGEEAVRLDLESFEARNGHVKGGWTSILGCLVSGQTHGYLDVVEKGIVEQKELERIWTIFKPIFITVYPFETFLDPSSPLPTHPLLRCAVLYFTWRASPTGATDLDPNGAKELERLVEYNVGMTSMVEPDDDAILALVVLSQTATRENERFLRVEDPFGAGAAAHRMAIAIGLEESVERSQQEPVDYLGEEWNRPMIVRVCLWYAVYHRHLWSTIYTSPTILPKRSEHDSLLSFISPMTAVFMGDRMLVHLTFEAQMFDLVGPIALELRKSRTCRVYDPFTHERLFLGLEAAVEGLERWRRDVSAAKMPSSSALVLASHLLECMVLLKSNLELHMRLPSPLLVQGGQWMARTGSFFLSQVPKAIDRILQDQTDFARLPARYILLTLPCVMVVARVGGIKASWVPIHPIFASMQQLGQVSHLMRAACPAAARLVEIIRVVSSVRHLDEPEGEEVSQQHAQQGHQETLQQQIGNLLQAGNWPTDAAGPDLLRDFAADTYFGYPFDFNFDFDMGDVQMAMTAGQGM</sequence>
<dbReference type="SUPFAM" id="SSF57701">
    <property type="entry name" value="Zn2/Cys6 DNA-binding domain"/>
    <property type="match status" value="1"/>
</dbReference>
<evidence type="ECO:0000256" key="1">
    <source>
        <dbReference type="ARBA" id="ARBA00004123"/>
    </source>
</evidence>
<feature type="compositionally biased region" description="Polar residues" evidence="6">
    <location>
        <begin position="202"/>
        <end position="216"/>
    </location>
</feature>
<dbReference type="GO" id="GO:0000976">
    <property type="term" value="F:transcription cis-regulatory region binding"/>
    <property type="evidence" value="ECO:0007669"/>
    <property type="project" value="TreeGrafter"/>
</dbReference>
<protein>
    <recommendedName>
        <fullName evidence="7">Zn(2)-C6 fungal-type domain-containing protein</fullName>
    </recommendedName>
</protein>
<dbReference type="GO" id="GO:0000981">
    <property type="term" value="F:DNA-binding transcription factor activity, RNA polymerase II-specific"/>
    <property type="evidence" value="ECO:0007669"/>
    <property type="project" value="InterPro"/>
</dbReference>
<name>A0A8K0JL98_9TREE</name>
<evidence type="ECO:0000256" key="3">
    <source>
        <dbReference type="ARBA" id="ARBA00023125"/>
    </source>
</evidence>
<evidence type="ECO:0000313" key="9">
    <source>
        <dbReference type="Proteomes" id="UP000812966"/>
    </source>
</evidence>